<comment type="caution">
    <text evidence="2">The sequence shown here is derived from an EMBL/GenBank/DDBJ whole genome shotgun (WGS) entry which is preliminary data.</text>
</comment>
<gene>
    <name evidence="2" type="ORF">AB6A40_009499</name>
</gene>
<evidence type="ECO:0000313" key="2">
    <source>
        <dbReference type="EMBL" id="MFH4982790.1"/>
    </source>
</evidence>
<keyword evidence="3" id="KW-1185">Reference proteome</keyword>
<name>A0ABD6ES54_9BILA</name>
<dbReference type="AlphaFoldDB" id="A0ABD6ES54"/>
<dbReference type="EMBL" id="JBGFUD010010089">
    <property type="protein sequence ID" value="MFH4982790.1"/>
    <property type="molecule type" value="Genomic_DNA"/>
</dbReference>
<dbReference type="Proteomes" id="UP001608902">
    <property type="component" value="Unassembled WGS sequence"/>
</dbReference>
<feature type="region of interest" description="Disordered" evidence="1">
    <location>
        <begin position="37"/>
        <end position="64"/>
    </location>
</feature>
<organism evidence="2 3">
    <name type="scientific">Gnathostoma spinigerum</name>
    <dbReference type="NCBI Taxonomy" id="75299"/>
    <lineage>
        <taxon>Eukaryota</taxon>
        <taxon>Metazoa</taxon>
        <taxon>Ecdysozoa</taxon>
        <taxon>Nematoda</taxon>
        <taxon>Chromadorea</taxon>
        <taxon>Rhabditida</taxon>
        <taxon>Spirurina</taxon>
        <taxon>Gnathostomatomorpha</taxon>
        <taxon>Gnathostomatoidea</taxon>
        <taxon>Gnathostomatidae</taxon>
        <taxon>Gnathostoma</taxon>
    </lineage>
</organism>
<proteinExistence type="predicted"/>
<sequence>MAGVPASAMNSSGNLVGGVKSELVSSINSFISALSEGSVDSLGGDPARIDSSHSIHHVHEHHNDDAHEMMTMNEHSGHMMTEGHMMKMWFHGGCNEIILFEFWRIESYSG</sequence>
<protein>
    <submittedName>
        <fullName evidence="2">Uncharacterized protein</fullName>
    </submittedName>
</protein>
<reference evidence="2 3" key="1">
    <citation type="submission" date="2024-08" db="EMBL/GenBank/DDBJ databases">
        <title>Gnathostoma spinigerum genome.</title>
        <authorList>
            <person name="Gonzalez-Bertolin B."/>
            <person name="Monzon S."/>
            <person name="Zaballos A."/>
            <person name="Jimenez P."/>
            <person name="Dekumyoy P."/>
            <person name="Varona S."/>
            <person name="Cuesta I."/>
            <person name="Sumanam S."/>
            <person name="Adisakwattana P."/>
            <person name="Gasser R.B."/>
            <person name="Hernandez-Gonzalez A."/>
            <person name="Young N.D."/>
            <person name="Perteguer M.J."/>
        </authorList>
    </citation>
    <scope>NUCLEOTIDE SEQUENCE [LARGE SCALE GENOMIC DNA]</scope>
    <source>
        <strain evidence="2">AL3</strain>
        <tissue evidence="2">Liver</tissue>
    </source>
</reference>
<evidence type="ECO:0000256" key="1">
    <source>
        <dbReference type="SAM" id="MobiDB-lite"/>
    </source>
</evidence>
<evidence type="ECO:0000313" key="3">
    <source>
        <dbReference type="Proteomes" id="UP001608902"/>
    </source>
</evidence>
<accession>A0ABD6ES54</accession>